<dbReference type="InterPro" id="IPR014710">
    <property type="entry name" value="RmlC-like_jellyroll"/>
</dbReference>
<dbReference type="SUPFAM" id="SSF51182">
    <property type="entry name" value="RmlC-like cupins"/>
    <property type="match status" value="1"/>
</dbReference>
<evidence type="ECO:0000256" key="3">
    <source>
        <dbReference type="ARBA" id="ARBA00022525"/>
    </source>
</evidence>
<evidence type="ECO:0000256" key="5">
    <source>
        <dbReference type="ARBA" id="ARBA00023211"/>
    </source>
</evidence>
<dbReference type="PANTHER" id="PTHR31238">
    <property type="entry name" value="GERMIN-LIKE PROTEIN SUBFAMILY 3 MEMBER 3"/>
    <property type="match status" value="1"/>
</dbReference>
<comment type="similarity">
    <text evidence="2">Belongs to the germin family.</text>
</comment>
<dbReference type="GO" id="GO:0030145">
    <property type="term" value="F:manganese ion binding"/>
    <property type="evidence" value="ECO:0007669"/>
    <property type="project" value="InterPro"/>
</dbReference>
<protein>
    <submittedName>
        <fullName evidence="8">RmlC-like cupin</fullName>
    </submittedName>
</protein>
<feature type="signal peptide" evidence="6">
    <location>
        <begin position="1"/>
        <end position="19"/>
    </location>
</feature>
<dbReference type="Gene3D" id="2.60.120.10">
    <property type="entry name" value="Jelly Rolls"/>
    <property type="match status" value="1"/>
</dbReference>
<accession>A0A9P4J6F6</accession>
<comment type="caution">
    <text evidence="8">The sequence shown here is derived from an EMBL/GenBank/DDBJ whole genome shotgun (WGS) entry which is preliminary data.</text>
</comment>
<organism evidence="8 9">
    <name type="scientific">Myriangium duriaei CBS 260.36</name>
    <dbReference type="NCBI Taxonomy" id="1168546"/>
    <lineage>
        <taxon>Eukaryota</taxon>
        <taxon>Fungi</taxon>
        <taxon>Dikarya</taxon>
        <taxon>Ascomycota</taxon>
        <taxon>Pezizomycotina</taxon>
        <taxon>Dothideomycetes</taxon>
        <taxon>Dothideomycetidae</taxon>
        <taxon>Myriangiales</taxon>
        <taxon>Myriangiaceae</taxon>
        <taxon>Myriangium</taxon>
    </lineage>
</organism>
<dbReference type="InterPro" id="IPR011051">
    <property type="entry name" value="RmlC_Cupin_sf"/>
</dbReference>
<keyword evidence="3" id="KW-0964">Secreted</keyword>
<evidence type="ECO:0000256" key="2">
    <source>
        <dbReference type="ARBA" id="ARBA00007456"/>
    </source>
</evidence>
<dbReference type="EMBL" id="ML996082">
    <property type="protein sequence ID" value="KAF2155941.1"/>
    <property type="molecule type" value="Genomic_DNA"/>
</dbReference>
<evidence type="ECO:0000313" key="8">
    <source>
        <dbReference type="EMBL" id="KAF2155941.1"/>
    </source>
</evidence>
<comment type="subcellular location">
    <subcellularLocation>
        <location evidence="1">Secreted</location>
    </subcellularLocation>
</comment>
<sequence>MKGALAAAFLALAVPSVHAVDKTRFPQLVAQLKAAATNLDRMALLSTNADWFFDFNIQPYSTFSPGGVVNANAATFPATVGAGMTMAMLNLGPCSMLPPHLHPRATNFVVAVHGTTQTYMINENGAPTISQVLQPGQMTIFPQGAVHSMYNMGCNNAQLVSALNSEDPGTSNLINGLFNIPNADLVNAAMGYQNIDTNATASGIPAVGTGSIYGIASCLKKCNAQNKGQAPSDAYGAKVSPFNYAAGGN</sequence>
<feature type="chain" id="PRO_5040235557" evidence="6">
    <location>
        <begin position="20"/>
        <end position="249"/>
    </location>
</feature>
<keyword evidence="4" id="KW-0479">Metal-binding</keyword>
<dbReference type="AlphaFoldDB" id="A0A9P4J6F6"/>
<evidence type="ECO:0000256" key="6">
    <source>
        <dbReference type="SAM" id="SignalP"/>
    </source>
</evidence>
<dbReference type="SMART" id="SM00835">
    <property type="entry name" value="Cupin_1"/>
    <property type="match status" value="1"/>
</dbReference>
<dbReference type="GO" id="GO:0005576">
    <property type="term" value="C:extracellular region"/>
    <property type="evidence" value="ECO:0007669"/>
    <property type="project" value="UniProtKB-SubCell"/>
</dbReference>
<evidence type="ECO:0000256" key="1">
    <source>
        <dbReference type="ARBA" id="ARBA00004613"/>
    </source>
</evidence>
<dbReference type="PRINTS" id="PR00325">
    <property type="entry name" value="GERMIN"/>
</dbReference>
<name>A0A9P4J6F6_9PEZI</name>
<feature type="domain" description="Cupin type-1" evidence="7">
    <location>
        <begin position="55"/>
        <end position="186"/>
    </location>
</feature>
<dbReference type="Proteomes" id="UP000799439">
    <property type="component" value="Unassembled WGS sequence"/>
</dbReference>
<evidence type="ECO:0000313" key="9">
    <source>
        <dbReference type="Proteomes" id="UP000799439"/>
    </source>
</evidence>
<gene>
    <name evidence="8" type="ORF">K461DRAFT_290915</name>
</gene>
<dbReference type="CDD" id="cd02241">
    <property type="entry name" value="cupin_OxOx"/>
    <property type="match status" value="1"/>
</dbReference>
<keyword evidence="5" id="KW-0464">Manganese</keyword>
<reference evidence="8" key="1">
    <citation type="journal article" date="2020" name="Stud. Mycol.">
        <title>101 Dothideomycetes genomes: a test case for predicting lifestyles and emergence of pathogens.</title>
        <authorList>
            <person name="Haridas S."/>
            <person name="Albert R."/>
            <person name="Binder M."/>
            <person name="Bloem J."/>
            <person name="Labutti K."/>
            <person name="Salamov A."/>
            <person name="Andreopoulos B."/>
            <person name="Baker S."/>
            <person name="Barry K."/>
            <person name="Bills G."/>
            <person name="Bluhm B."/>
            <person name="Cannon C."/>
            <person name="Castanera R."/>
            <person name="Culley D."/>
            <person name="Daum C."/>
            <person name="Ezra D."/>
            <person name="Gonzalez J."/>
            <person name="Henrissat B."/>
            <person name="Kuo A."/>
            <person name="Liang C."/>
            <person name="Lipzen A."/>
            <person name="Lutzoni F."/>
            <person name="Magnuson J."/>
            <person name="Mondo S."/>
            <person name="Nolan M."/>
            <person name="Ohm R."/>
            <person name="Pangilinan J."/>
            <person name="Park H.-J."/>
            <person name="Ramirez L."/>
            <person name="Alfaro M."/>
            <person name="Sun H."/>
            <person name="Tritt A."/>
            <person name="Yoshinaga Y."/>
            <person name="Zwiers L.-H."/>
            <person name="Turgeon B."/>
            <person name="Goodwin S."/>
            <person name="Spatafora J."/>
            <person name="Crous P."/>
            <person name="Grigoriev I."/>
        </authorList>
    </citation>
    <scope>NUCLEOTIDE SEQUENCE</scope>
    <source>
        <strain evidence="8">CBS 260.36</strain>
    </source>
</reference>
<evidence type="ECO:0000259" key="7">
    <source>
        <dbReference type="SMART" id="SM00835"/>
    </source>
</evidence>
<evidence type="ECO:0000256" key="4">
    <source>
        <dbReference type="ARBA" id="ARBA00022723"/>
    </source>
</evidence>
<dbReference type="OrthoDB" id="1921208at2759"/>
<dbReference type="Pfam" id="PF00190">
    <property type="entry name" value="Cupin_1"/>
    <property type="match status" value="1"/>
</dbReference>
<proteinExistence type="inferred from homology"/>
<keyword evidence="9" id="KW-1185">Reference proteome</keyword>
<dbReference type="InterPro" id="IPR006045">
    <property type="entry name" value="Cupin_1"/>
</dbReference>
<keyword evidence="6" id="KW-0732">Signal</keyword>
<dbReference type="InterPro" id="IPR001929">
    <property type="entry name" value="Germin"/>
</dbReference>